<protein>
    <submittedName>
        <fullName evidence="1">Uncharacterized protein</fullName>
    </submittedName>
</protein>
<accession>A0ACC4CFY7</accession>
<proteinExistence type="predicted"/>
<reference evidence="1 2" key="1">
    <citation type="journal article" date="2024" name="Plant Biotechnol. J.">
        <title>Genome and CRISPR/Cas9 system of a widespread forest tree (Populus alba) in the world.</title>
        <authorList>
            <person name="Liu Y.J."/>
            <person name="Jiang P.F."/>
            <person name="Han X.M."/>
            <person name="Li X.Y."/>
            <person name="Wang H.M."/>
            <person name="Wang Y.J."/>
            <person name="Wang X.X."/>
            <person name="Zeng Q.Y."/>
        </authorList>
    </citation>
    <scope>NUCLEOTIDE SEQUENCE [LARGE SCALE GENOMIC DNA]</scope>
    <source>
        <strain evidence="2">cv. PAL-ZL1</strain>
    </source>
</reference>
<evidence type="ECO:0000313" key="1">
    <source>
        <dbReference type="EMBL" id="KAL3596430.1"/>
    </source>
</evidence>
<dbReference type="EMBL" id="RCHU02000004">
    <property type="protein sequence ID" value="KAL3596430.1"/>
    <property type="molecule type" value="Genomic_DNA"/>
</dbReference>
<evidence type="ECO:0000313" key="2">
    <source>
        <dbReference type="Proteomes" id="UP000309997"/>
    </source>
</evidence>
<keyword evidence="2" id="KW-1185">Reference proteome</keyword>
<dbReference type="Proteomes" id="UP000309997">
    <property type="component" value="Unassembled WGS sequence"/>
</dbReference>
<name>A0ACC4CFY7_POPAL</name>
<organism evidence="1 2">
    <name type="scientific">Populus alba</name>
    <name type="common">White poplar</name>
    <dbReference type="NCBI Taxonomy" id="43335"/>
    <lineage>
        <taxon>Eukaryota</taxon>
        <taxon>Viridiplantae</taxon>
        <taxon>Streptophyta</taxon>
        <taxon>Embryophyta</taxon>
        <taxon>Tracheophyta</taxon>
        <taxon>Spermatophyta</taxon>
        <taxon>Magnoliopsida</taxon>
        <taxon>eudicotyledons</taxon>
        <taxon>Gunneridae</taxon>
        <taxon>Pentapetalae</taxon>
        <taxon>rosids</taxon>
        <taxon>fabids</taxon>
        <taxon>Malpighiales</taxon>
        <taxon>Salicaceae</taxon>
        <taxon>Saliceae</taxon>
        <taxon>Populus</taxon>
    </lineage>
</organism>
<gene>
    <name evidence="1" type="ORF">D5086_008067</name>
</gene>
<sequence length="171" mass="18962">MCFNGVGEIDIYTHSNVVMLYGWVAFSHILIPNLCHESQGFTASMIKIFFQREGGGTQTLSVPAVGSGGGPRCRLLPEPMYNVTDKEPSPISQAYCMENHPRKQLQGIRGQEQMPCHAQLVWSSSCAGNGKENRSKEEEFLELAKEKVVQRGNRYVLDKAATGESNYAISF</sequence>
<comment type="caution">
    <text evidence="1">The sequence shown here is derived from an EMBL/GenBank/DDBJ whole genome shotgun (WGS) entry which is preliminary data.</text>
</comment>